<evidence type="ECO:0000313" key="2">
    <source>
        <dbReference type="EMBL" id="KAF8645528.1"/>
    </source>
</evidence>
<feature type="region of interest" description="Disordered" evidence="1">
    <location>
        <begin position="191"/>
        <end position="234"/>
    </location>
</feature>
<comment type="caution">
    <text evidence="2">The sequence shown here is derived from an EMBL/GenBank/DDBJ whole genome shotgun (WGS) entry which is preliminary data.</text>
</comment>
<feature type="compositionally biased region" description="Pro residues" evidence="1">
    <location>
        <begin position="279"/>
        <end position="289"/>
    </location>
</feature>
<protein>
    <submittedName>
        <fullName evidence="2">Uncharacterized protein</fullName>
    </submittedName>
</protein>
<organism evidence="2 3">
    <name type="scientific">Digitaria exilis</name>
    <dbReference type="NCBI Taxonomy" id="1010633"/>
    <lineage>
        <taxon>Eukaryota</taxon>
        <taxon>Viridiplantae</taxon>
        <taxon>Streptophyta</taxon>
        <taxon>Embryophyta</taxon>
        <taxon>Tracheophyta</taxon>
        <taxon>Spermatophyta</taxon>
        <taxon>Magnoliopsida</taxon>
        <taxon>Liliopsida</taxon>
        <taxon>Poales</taxon>
        <taxon>Poaceae</taxon>
        <taxon>PACMAD clade</taxon>
        <taxon>Panicoideae</taxon>
        <taxon>Panicodae</taxon>
        <taxon>Paniceae</taxon>
        <taxon>Anthephorinae</taxon>
        <taxon>Digitaria</taxon>
    </lineage>
</organism>
<feature type="compositionally biased region" description="Pro residues" evidence="1">
    <location>
        <begin position="223"/>
        <end position="232"/>
    </location>
</feature>
<proteinExistence type="predicted"/>
<accession>A0A835DXA0</accession>
<dbReference type="AlphaFoldDB" id="A0A835DXA0"/>
<gene>
    <name evidence="2" type="ORF">HU200_066158</name>
</gene>
<evidence type="ECO:0000313" key="3">
    <source>
        <dbReference type="Proteomes" id="UP000636709"/>
    </source>
</evidence>
<dbReference type="EMBL" id="JACEFO010002983">
    <property type="protein sequence ID" value="KAF8645528.1"/>
    <property type="molecule type" value="Genomic_DNA"/>
</dbReference>
<feature type="region of interest" description="Disordered" evidence="1">
    <location>
        <begin position="269"/>
        <end position="294"/>
    </location>
</feature>
<name>A0A835DXA0_9POAL</name>
<sequence>MVGTPKLLIGGWVKGWRLEGWVGIVPAVEEAAGRMERVVASRRCSRPSLPPVMDEGRDLFRVRPSSSQLGGRFASFLDPSNPPRNPDESLLAYPSNPSSIMVAREVGRGFWNEPQLAKPFLDDAFVILHLGPCLSMATHDCLLSLRIPSFCMSKGTSPTCQGHTRTGSISGKVVVRVLSLSDGGRWGKLGKPWQRRCRDEGARDGGCGGDDETPAPARNPLLPLAPPAPSPPSSSRALALLHVTPFPFFHYSAFLLALSIIPPSPPLNYRSQRRRGQLPLPPPQPPPCRRLPSTDDHKTIAFHPSSALLNRRNRLRPFSDPADSRQQHGRRPLQFDFLSVAPSVCAALQAWTGSSAVVAHSQAQQAFDGRGGAKGVDPSRRRRQRDGRARSGAALHLNDKIDDVAGVPMAASAPLRLLSQPEPQDRSSPPRVATSPPQASRRPLRLVVLATAAVTRSPAPSVPASGGKVFG</sequence>
<keyword evidence="3" id="KW-1185">Reference proteome</keyword>
<evidence type="ECO:0000256" key="1">
    <source>
        <dbReference type="SAM" id="MobiDB-lite"/>
    </source>
</evidence>
<reference evidence="2" key="1">
    <citation type="submission" date="2020-07" db="EMBL/GenBank/DDBJ databases">
        <title>Genome sequence and genetic diversity analysis of an under-domesticated orphan crop, white fonio (Digitaria exilis).</title>
        <authorList>
            <person name="Bennetzen J.L."/>
            <person name="Chen S."/>
            <person name="Ma X."/>
            <person name="Wang X."/>
            <person name="Yssel A.E.J."/>
            <person name="Chaluvadi S.R."/>
            <person name="Johnson M."/>
            <person name="Gangashetty P."/>
            <person name="Hamidou F."/>
            <person name="Sanogo M.D."/>
            <person name="Zwaenepoel A."/>
            <person name="Wallace J."/>
            <person name="Van De Peer Y."/>
            <person name="Van Deynze A."/>
        </authorList>
    </citation>
    <scope>NUCLEOTIDE SEQUENCE</scope>
    <source>
        <tissue evidence="2">Leaves</tissue>
    </source>
</reference>
<dbReference type="Proteomes" id="UP000636709">
    <property type="component" value="Unassembled WGS sequence"/>
</dbReference>
<feature type="region of interest" description="Disordered" evidence="1">
    <location>
        <begin position="363"/>
        <end position="391"/>
    </location>
</feature>
<feature type="region of interest" description="Disordered" evidence="1">
    <location>
        <begin position="417"/>
        <end position="444"/>
    </location>
</feature>